<protein>
    <submittedName>
        <fullName evidence="1">Uncharacterized protein</fullName>
    </submittedName>
</protein>
<dbReference type="Proteomes" id="UP000231263">
    <property type="component" value="Unassembled WGS sequence"/>
</dbReference>
<gene>
    <name evidence="1" type="ORF">CO173_04355</name>
</gene>
<evidence type="ECO:0000313" key="2">
    <source>
        <dbReference type="Proteomes" id="UP000231263"/>
    </source>
</evidence>
<dbReference type="EMBL" id="PFWT01000024">
    <property type="protein sequence ID" value="PJA45854.1"/>
    <property type="molecule type" value="Genomic_DNA"/>
</dbReference>
<proteinExistence type="predicted"/>
<reference evidence="2" key="1">
    <citation type="submission" date="2017-09" db="EMBL/GenBank/DDBJ databases">
        <title>Depth-based differentiation of microbial function through sediment-hosted aquifers and enrichment of novel symbionts in the deep terrestrial subsurface.</title>
        <authorList>
            <person name="Probst A.J."/>
            <person name="Ladd B."/>
            <person name="Jarett J.K."/>
            <person name="Geller-Mcgrath D.E."/>
            <person name="Sieber C.M.K."/>
            <person name="Emerson J.B."/>
            <person name="Anantharaman K."/>
            <person name="Thomas B.C."/>
            <person name="Malmstrom R."/>
            <person name="Stieglmeier M."/>
            <person name="Klingl A."/>
            <person name="Woyke T."/>
            <person name="Ryan C.M."/>
            <person name="Banfield J.F."/>
        </authorList>
    </citation>
    <scope>NUCLEOTIDE SEQUENCE [LARGE SCALE GENOMIC DNA]</scope>
</reference>
<sequence>MQNKVHYIVDFGSLLEKFFQNKEYGSGLKEIVIGMIVSSPAFESTFLPRRTRFIKGKKIIKFDNTISFTVEDSFSFETKLDYENFKNADEKEIKQMIAETIWGSFLLLKK</sequence>
<organism evidence="1 2">
    <name type="scientific">Candidatus Uhrbacteria bacterium CG_4_9_14_3_um_filter_41_35</name>
    <dbReference type="NCBI Taxonomy" id="1975034"/>
    <lineage>
        <taxon>Bacteria</taxon>
        <taxon>Candidatus Uhriibacteriota</taxon>
    </lineage>
</organism>
<dbReference type="AlphaFoldDB" id="A0A2M7XDA8"/>
<evidence type="ECO:0000313" key="1">
    <source>
        <dbReference type="EMBL" id="PJA45854.1"/>
    </source>
</evidence>
<accession>A0A2M7XDA8</accession>
<comment type="caution">
    <text evidence="1">The sequence shown here is derived from an EMBL/GenBank/DDBJ whole genome shotgun (WGS) entry which is preliminary data.</text>
</comment>
<name>A0A2M7XDA8_9BACT</name>